<feature type="region of interest" description="Disordered" evidence="1">
    <location>
        <begin position="76"/>
        <end position="99"/>
    </location>
</feature>
<keyword evidence="2" id="KW-0946">Virion</keyword>
<dbReference type="GO" id="GO:0019028">
    <property type="term" value="C:viral capsid"/>
    <property type="evidence" value="ECO:0007669"/>
    <property type="project" value="UniProtKB-KW"/>
</dbReference>
<accession>A0A9N7ABE7</accession>
<organism evidence="2">
    <name type="scientific">Agrostis ophiovirus_poa</name>
    <dbReference type="NCBI Taxonomy" id="2983928"/>
    <lineage>
        <taxon>Viruses</taxon>
        <taxon>Riboviria</taxon>
        <taxon>Orthornavirae</taxon>
        <taxon>Negarnaviricota</taxon>
        <taxon>Haploviricotina</taxon>
        <taxon>Milneviricetes</taxon>
        <taxon>Naedrevirales</taxon>
        <taxon>Aspiviridae</taxon>
        <taxon>Ophiovirus</taxon>
    </lineage>
</organism>
<keyword evidence="2" id="KW-0167">Capsid protein</keyword>
<name>A0A9N7ABE7_9VIRU</name>
<dbReference type="EMBL" id="BK062655">
    <property type="protein sequence ID" value="DBA06865.1"/>
    <property type="molecule type" value="Genomic_RNA"/>
</dbReference>
<proteinExistence type="predicted"/>
<protein>
    <submittedName>
        <fullName evidence="2">Coat protein</fullName>
    </submittedName>
</protein>
<reference evidence="2" key="1">
    <citation type="journal article" date="2023" name="bioRxiv">
        <title>Expanding the repertoire of the plant infecting ophioviruses.</title>
        <authorList>
            <person name="Debat H."/>
            <person name="Garcia M.L."/>
            <person name="Bejerman N."/>
        </authorList>
    </citation>
    <scope>NUCLEOTIDE SEQUENCE</scope>
</reference>
<dbReference type="Pfam" id="PF11128">
    <property type="entry name" value="Nucleocap_ssRNA"/>
    <property type="match status" value="1"/>
</dbReference>
<evidence type="ECO:0000313" key="2">
    <source>
        <dbReference type="EMBL" id="DBA06865.1"/>
    </source>
</evidence>
<dbReference type="InterPro" id="IPR021310">
    <property type="entry name" value="Nucleocap_ssRNA"/>
</dbReference>
<sequence>MSGVKTVKEVLDLARKSVLSVDEKTFMKSIKVLNDDETVNTKMTDALKAVEKTTPSYLVYLKPEGTLEFTAPVSVSTGSVDKSKGKDMGTSSTEKTDDKAEVAGTEVAFSAEGMRKMIQVKSLTIDSSKIKEVLEAYVKDLPKTAETYKTGDISVFWYSGVEDSISSLLSAGTKILDAIMYMAYKSSKDHNFIFVTKELSPKTVNPGEIAKRMDEGKKALLASFCMVYNQGSLPSKTSDEKNLSKFIKETLFKGTKELTANKLVGMLSTADPGLFPAGVFLEIDLKFLPTEVASRCKMSVAGNRAIRYATLSMKFEKNTISKPTSTDTDVIVKYSAEVEKLAKAKKITDTLSALASDFEAQKHMNPANPRRTVRKNLTLQLTCAIIFSLSPKGRLDLRKAINDGKIEAFKKDANFYGTVNQINEPEHRVLFDAEADFAELSVDAIKTAWGKQG</sequence>
<evidence type="ECO:0000256" key="1">
    <source>
        <dbReference type="SAM" id="MobiDB-lite"/>
    </source>
</evidence>